<evidence type="ECO:0000256" key="1">
    <source>
        <dbReference type="SAM" id="MobiDB-lite"/>
    </source>
</evidence>
<dbReference type="Proteomes" id="UP000245609">
    <property type="component" value="Unassembled WGS sequence"/>
</dbReference>
<feature type="region of interest" description="Disordered" evidence="1">
    <location>
        <begin position="56"/>
        <end position="86"/>
    </location>
</feature>
<keyword evidence="2" id="KW-0812">Transmembrane</keyword>
<keyword evidence="2" id="KW-1133">Transmembrane helix</keyword>
<dbReference type="AlphaFoldDB" id="A0A2T9Z8Q7"/>
<protein>
    <submittedName>
        <fullName evidence="3">Uncharacterized protein</fullName>
    </submittedName>
</protein>
<evidence type="ECO:0000256" key="2">
    <source>
        <dbReference type="SAM" id="Phobius"/>
    </source>
</evidence>
<reference evidence="3 4" key="1">
    <citation type="journal article" date="2018" name="MBio">
        <title>Comparative Genomics Reveals the Core Gene Toolbox for the Fungus-Insect Symbiosis.</title>
        <authorList>
            <person name="Wang Y."/>
            <person name="Stata M."/>
            <person name="Wang W."/>
            <person name="Stajich J.E."/>
            <person name="White M.M."/>
            <person name="Moncalvo J.M."/>
        </authorList>
    </citation>
    <scope>NUCLEOTIDE SEQUENCE [LARGE SCALE GENOMIC DNA]</scope>
    <source>
        <strain evidence="3 4">SC-DP-2</strain>
    </source>
</reference>
<sequence>MSYNKNSFFNMSTRQKSWLVIIVSLPVFIVYSRIVYKEYVLKEPLDRKKFELQFNLPENANNQENSNNSNDSKNNLNDDFEKEIKY</sequence>
<feature type="transmembrane region" description="Helical" evidence="2">
    <location>
        <begin position="17"/>
        <end position="36"/>
    </location>
</feature>
<evidence type="ECO:0000313" key="4">
    <source>
        <dbReference type="Proteomes" id="UP000245609"/>
    </source>
</evidence>
<feature type="compositionally biased region" description="Low complexity" evidence="1">
    <location>
        <begin position="59"/>
        <end position="77"/>
    </location>
</feature>
<name>A0A2T9Z8Q7_9FUNG</name>
<comment type="caution">
    <text evidence="3">The sequence shown here is derived from an EMBL/GenBank/DDBJ whole genome shotgun (WGS) entry which is preliminary data.</text>
</comment>
<keyword evidence="2" id="KW-0472">Membrane</keyword>
<keyword evidence="4" id="KW-1185">Reference proteome</keyword>
<gene>
    <name evidence="3" type="ORF">BB560_004624</name>
</gene>
<dbReference type="EMBL" id="MBFS01001468">
    <property type="protein sequence ID" value="PVV00979.1"/>
    <property type="molecule type" value="Genomic_DNA"/>
</dbReference>
<proteinExistence type="predicted"/>
<evidence type="ECO:0000313" key="3">
    <source>
        <dbReference type="EMBL" id="PVV00979.1"/>
    </source>
</evidence>
<organism evidence="3 4">
    <name type="scientific">Smittium megazygosporum</name>
    <dbReference type="NCBI Taxonomy" id="133381"/>
    <lineage>
        <taxon>Eukaryota</taxon>
        <taxon>Fungi</taxon>
        <taxon>Fungi incertae sedis</taxon>
        <taxon>Zoopagomycota</taxon>
        <taxon>Kickxellomycotina</taxon>
        <taxon>Harpellomycetes</taxon>
        <taxon>Harpellales</taxon>
        <taxon>Legeriomycetaceae</taxon>
        <taxon>Smittium</taxon>
    </lineage>
</organism>
<accession>A0A2T9Z8Q7</accession>